<protein>
    <submittedName>
        <fullName evidence="4">Uncharacterized protein</fullName>
    </submittedName>
</protein>
<keyword evidence="2" id="KW-0418">Kinase</keyword>
<keyword evidence="3" id="KW-0472">Membrane</keyword>
<dbReference type="GO" id="GO:0016020">
    <property type="term" value="C:membrane"/>
    <property type="evidence" value="ECO:0007669"/>
    <property type="project" value="UniProtKB-SubCell"/>
</dbReference>
<dbReference type="PANTHER" id="PTHR47985">
    <property type="entry name" value="OS07G0668900 PROTEIN"/>
    <property type="match status" value="1"/>
</dbReference>
<keyword evidence="2" id="KW-0808">Transferase</keyword>
<name>A0AA42B596_PAPNU</name>
<evidence type="ECO:0000256" key="3">
    <source>
        <dbReference type="ARBA" id="ARBA00023136"/>
    </source>
</evidence>
<keyword evidence="5" id="KW-1185">Reference proteome</keyword>
<accession>A0AA42B596</accession>
<organism evidence="4 5">
    <name type="scientific">Papaver nudicaule</name>
    <name type="common">Iceland poppy</name>
    <dbReference type="NCBI Taxonomy" id="74823"/>
    <lineage>
        <taxon>Eukaryota</taxon>
        <taxon>Viridiplantae</taxon>
        <taxon>Streptophyta</taxon>
        <taxon>Embryophyta</taxon>
        <taxon>Tracheophyta</taxon>
        <taxon>Spermatophyta</taxon>
        <taxon>Magnoliopsida</taxon>
        <taxon>Ranunculales</taxon>
        <taxon>Papaveraceae</taxon>
        <taxon>Papaveroideae</taxon>
        <taxon>Papaver</taxon>
    </lineage>
</organism>
<gene>
    <name evidence="4" type="ORF">MKW94_013615</name>
</gene>
<keyword evidence="2" id="KW-0723">Serine/threonine-protein kinase</keyword>
<evidence type="ECO:0000256" key="1">
    <source>
        <dbReference type="ARBA" id="ARBA00004370"/>
    </source>
</evidence>
<evidence type="ECO:0000313" key="4">
    <source>
        <dbReference type="EMBL" id="MCL7051569.1"/>
    </source>
</evidence>
<dbReference type="GO" id="GO:0004674">
    <property type="term" value="F:protein serine/threonine kinase activity"/>
    <property type="evidence" value="ECO:0007669"/>
    <property type="project" value="UniProtKB-KW"/>
</dbReference>
<proteinExistence type="predicted"/>
<dbReference type="Proteomes" id="UP001177140">
    <property type="component" value="Unassembled WGS sequence"/>
</dbReference>
<dbReference type="PANTHER" id="PTHR47985:SF44">
    <property type="entry name" value="SERINE_THREONINE-PROTEIN KINASE PBS1"/>
    <property type="match status" value="1"/>
</dbReference>
<dbReference type="InterPro" id="IPR011009">
    <property type="entry name" value="Kinase-like_dom_sf"/>
</dbReference>
<evidence type="ECO:0000313" key="5">
    <source>
        <dbReference type="Proteomes" id="UP001177140"/>
    </source>
</evidence>
<comment type="subcellular location">
    <subcellularLocation>
        <location evidence="1">Membrane</location>
    </subcellularLocation>
</comment>
<dbReference type="SUPFAM" id="SSF56112">
    <property type="entry name" value="Protein kinase-like (PK-like)"/>
    <property type="match status" value="1"/>
</dbReference>
<dbReference type="AlphaFoldDB" id="A0AA42B596"/>
<sequence length="86" mass="9937">MFLMTEKHRSRPRGEHFLVRWAMPQLHDIEALSKMVDPSLNGNYPAKSLSRFADIISLCIQSEPEFRPPMSEIVQNLVQMIQRGSP</sequence>
<comment type="caution">
    <text evidence="4">The sequence shown here is derived from an EMBL/GenBank/DDBJ whole genome shotgun (WGS) entry which is preliminary data.</text>
</comment>
<evidence type="ECO:0000256" key="2">
    <source>
        <dbReference type="ARBA" id="ARBA00022527"/>
    </source>
</evidence>
<reference evidence="4" key="1">
    <citation type="submission" date="2022-03" db="EMBL/GenBank/DDBJ databases">
        <title>A functionally conserved STORR gene fusion in Papaver species that diverged 16.8 million years ago.</title>
        <authorList>
            <person name="Catania T."/>
        </authorList>
    </citation>
    <scope>NUCLEOTIDE SEQUENCE</scope>
    <source>
        <strain evidence="4">S-191538</strain>
    </source>
</reference>
<dbReference type="EMBL" id="JAJJMA010339991">
    <property type="protein sequence ID" value="MCL7051569.1"/>
    <property type="molecule type" value="Genomic_DNA"/>
</dbReference>
<dbReference type="Gene3D" id="1.10.510.10">
    <property type="entry name" value="Transferase(Phosphotransferase) domain 1"/>
    <property type="match status" value="1"/>
</dbReference>